<dbReference type="eggNOG" id="COG1404">
    <property type="taxonomic scope" value="Bacteria"/>
</dbReference>
<dbReference type="PROSITE" id="PS51892">
    <property type="entry name" value="SUBTILASE"/>
    <property type="match status" value="1"/>
</dbReference>
<dbReference type="EMBL" id="ACCR02000003">
    <property type="protein sequence ID" value="EFI84354.1"/>
    <property type="molecule type" value="Genomic_DNA"/>
</dbReference>
<feature type="active site" description="Charge relay system" evidence="5">
    <location>
        <position position="442"/>
    </location>
</feature>
<dbReference type="Gene3D" id="2.60.40.10">
    <property type="entry name" value="Immunoglobulins"/>
    <property type="match status" value="3"/>
</dbReference>
<evidence type="ECO:0000259" key="7">
    <source>
        <dbReference type="Pfam" id="PF00082"/>
    </source>
</evidence>
<keyword evidence="10" id="KW-1185">Reference proteome</keyword>
<evidence type="ECO:0000256" key="2">
    <source>
        <dbReference type="ARBA" id="ARBA00022670"/>
    </source>
</evidence>
<evidence type="ECO:0000256" key="4">
    <source>
        <dbReference type="ARBA" id="ARBA00022825"/>
    </source>
</evidence>
<keyword evidence="2 5" id="KW-0645">Protease</keyword>
<feature type="domain" description="Bacterial Ig" evidence="8">
    <location>
        <begin position="720"/>
        <end position="778"/>
    </location>
</feature>
<evidence type="ECO:0000259" key="8">
    <source>
        <dbReference type="Pfam" id="PF17936"/>
    </source>
</evidence>
<keyword evidence="3 5" id="KW-0378">Hydrolase</keyword>
<dbReference type="InterPro" id="IPR023828">
    <property type="entry name" value="Peptidase_S8_Ser-AS"/>
</dbReference>
<keyword evidence="6" id="KW-0732">Signal</keyword>
<feature type="active site" description="Charge relay system" evidence="5">
    <location>
        <position position="479"/>
    </location>
</feature>
<dbReference type="InterPro" id="IPR013783">
    <property type="entry name" value="Ig-like_fold"/>
</dbReference>
<dbReference type="InterPro" id="IPR022398">
    <property type="entry name" value="Peptidase_S8_His-AS"/>
</dbReference>
<dbReference type="PROSITE" id="PS00137">
    <property type="entry name" value="SUBTILASE_HIS"/>
    <property type="match status" value="1"/>
</dbReference>
<dbReference type="PROSITE" id="PS00138">
    <property type="entry name" value="SUBTILASE_SER"/>
    <property type="match status" value="1"/>
</dbReference>
<proteinExistence type="inferred from homology"/>
<dbReference type="MEROPS" id="S08.004"/>
<sequence length="963" mass="104714">MKKIFSILIITMLFVSFFMIPLGNSALAAATTIDQAQQFDGETINGELPAKESEAWYKITPNLQNTADTHLKITLSSKQIVQLSVYANKEQAEKDEGFPEYIADTSTKDGTATIHFPKAWEGDYWVKVSYIPEDDKQVEATYTLSYEQVFVAPQYGAAEDSNCAVEVAEQGKSDAITQLKNMRTIRDGILLKSDAGKKLNKLYYSASPYLVKSLLVNATERNQVAGNLKKINKVLKALAAKQDYVLSKEEAKAIQDLAEYTKGKVPTPLKKDIEKIQNDIQSADLAGTHVSDILKQLHIDTQLSDPGVSKFIVKMKPNASAASLKQKTAAFAMKAERIAPASDNALKDFYVVYQEKKANVLKSFSKQEASNRKASFNKLSNVDFVEEVKTYKASEASYANYQWSINSKASNKGRNNVDIKQSQFLQSTANKNLASVKVAVIDTGVDDRLRELQGKVLGSEGKNFVDPNGEGSYIDDNEHGTHVSGIIAANASNQYGINGIAANAKILPIKVLDESGEGETDSIALGIQYAIKQKADVINMSLGGDYSPTLEYMMKQAAAKNIPVVVASGNESGPVSYPGASKYAIAVGATNPFGIIADYSNKGMELDVAAPGSKIPSTVPNGNIQYMDGTSMATPHVAALVALLKGQNKKISLASVRADLRMNADHVDFYGEESPDMDENIVIDEEGEIHKLPLPKFFQLDDGYGVVNVWHTLSKQSLHPVINKIYDNKREVSGKTIAGTTVKLYKKTKVIATTKADSKGNYKLKFPRQKKNTELYTVYTNPSKKLETQLHALVVKGTAPAAPKLNKVTDKTTVITGKTVPAGKIVVKNQKNRVIASGKANQQGKFRLKVKKQKAATKLTATVKDEAGYTSKATKITVKDATAPAAPKVNKVTTKTTKVTGSGEKATTVFIKVKNKTIAKGKVSSKGKFTVKIKKQKRGTILAVTLQDKAKNTSKATKKKVAK</sequence>
<dbReference type="GO" id="GO:0006508">
    <property type="term" value="P:proteolysis"/>
    <property type="evidence" value="ECO:0007669"/>
    <property type="project" value="UniProtKB-KW"/>
</dbReference>
<accession>D7UXE6</accession>
<feature type="signal peptide" evidence="6">
    <location>
        <begin position="1"/>
        <end position="28"/>
    </location>
</feature>
<organism evidence="9 10">
    <name type="scientific">Listeria grayi DSM 20601</name>
    <dbReference type="NCBI Taxonomy" id="525367"/>
    <lineage>
        <taxon>Bacteria</taxon>
        <taxon>Bacillati</taxon>
        <taxon>Bacillota</taxon>
        <taxon>Bacilli</taxon>
        <taxon>Bacillales</taxon>
        <taxon>Listeriaceae</taxon>
        <taxon>Listeria</taxon>
    </lineage>
</organism>
<evidence type="ECO:0000313" key="9">
    <source>
        <dbReference type="EMBL" id="EFI84354.1"/>
    </source>
</evidence>
<dbReference type="InterPro" id="IPR000209">
    <property type="entry name" value="Peptidase_S8/S53_dom"/>
</dbReference>
<dbReference type="InterPro" id="IPR036852">
    <property type="entry name" value="Peptidase_S8/S53_dom_sf"/>
</dbReference>
<evidence type="ECO:0000256" key="3">
    <source>
        <dbReference type="ARBA" id="ARBA00022801"/>
    </source>
</evidence>
<dbReference type="RefSeq" id="WP_003758063.1">
    <property type="nucleotide sequence ID" value="NZ_GL538353.1"/>
</dbReference>
<dbReference type="SUPFAM" id="SSF52743">
    <property type="entry name" value="Subtilisin-like"/>
    <property type="match status" value="1"/>
</dbReference>
<reference evidence="9" key="1">
    <citation type="submission" date="2010-06" db="EMBL/GenBank/DDBJ databases">
        <authorList>
            <person name="Muzny D."/>
            <person name="Qin X."/>
            <person name="Buhay C."/>
            <person name="Dugan-Rocha S."/>
            <person name="Ding Y."/>
            <person name="Chen G."/>
            <person name="Hawes A."/>
            <person name="Holder M."/>
            <person name="Jhangiani S."/>
            <person name="Johnson A."/>
            <person name="Khan Z."/>
            <person name="Li Z."/>
            <person name="Liu W."/>
            <person name="Liu X."/>
            <person name="Perez L."/>
            <person name="Shen H."/>
            <person name="Wang Q."/>
            <person name="Watt J."/>
            <person name="Xi L."/>
            <person name="Xin Y."/>
            <person name="Zhou J."/>
            <person name="Deng J."/>
            <person name="Jiang H."/>
            <person name="Liu Y."/>
            <person name="Qu J."/>
            <person name="Song X.-Z."/>
            <person name="Zhang L."/>
            <person name="Villasana D."/>
            <person name="Johnson A."/>
            <person name="Liu J."/>
            <person name="Liyanage D."/>
            <person name="Lorensuhewa L."/>
            <person name="Robinson T."/>
            <person name="Song A."/>
            <person name="Song B.-B."/>
            <person name="Dinh H."/>
            <person name="Thornton R."/>
            <person name="Coyle M."/>
            <person name="Francisco L."/>
            <person name="Jackson L."/>
            <person name="Javaid M."/>
            <person name="Korchina V."/>
            <person name="Kovar C."/>
            <person name="Mata R."/>
            <person name="Mathew T."/>
            <person name="Ngo R."/>
            <person name="Nguyen L."/>
            <person name="Nguyen N."/>
            <person name="Okwuonu G."/>
            <person name="Ongeri F."/>
            <person name="Pham C."/>
            <person name="Simmons D."/>
            <person name="Wilczek-Boney K."/>
            <person name="Hale W."/>
            <person name="Jakkamsetti A."/>
            <person name="Pham P."/>
            <person name="Ruth R."/>
            <person name="San Lucas F."/>
            <person name="Warren J."/>
            <person name="Zhang J."/>
            <person name="Zhao Z."/>
            <person name="Zhou C."/>
            <person name="Zhu D."/>
            <person name="Lee S."/>
            <person name="Bess C."/>
            <person name="Blankenburg K."/>
            <person name="Forbes L."/>
            <person name="Fu Q."/>
            <person name="Gubbala S."/>
            <person name="Hirani K."/>
            <person name="Jayaseelan J.C."/>
            <person name="Lara F."/>
            <person name="Munidasa M."/>
            <person name="Palculict T."/>
            <person name="Patil S."/>
            <person name="Pu L.-L."/>
            <person name="Saada N."/>
            <person name="Tang L."/>
            <person name="Weissenberger G."/>
            <person name="Zhu Y."/>
            <person name="Hemphill L."/>
            <person name="Shang Y."/>
            <person name="Youmans B."/>
            <person name="Ayvaz T."/>
            <person name="Ross M."/>
            <person name="Santibanez J."/>
            <person name="Aqrawi P."/>
            <person name="Gross S."/>
            <person name="Joshi V."/>
            <person name="Fowler G."/>
            <person name="Nazareth L."/>
            <person name="Reid J."/>
            <person name="Worley K."/>
            <person name="Petrosino J."/>
            <person name="Highlander S."/>
            <person name="Gibbs R."/>
        </authorList>
    </citation>
    <scope>NUCLEOTIDE SEQUENCE [LARGE SCALE GENOMIC DNA]</scope>
    <source>
        <strain evidence="9">DSM 20601</strain>
    </source>
</reference>
<feature type="chain" id="PRO_5003106908" evidence="6">
    <location>
        <begin position="29"/>
        <end position="963"/>
    </location>
</feature>
<dbReference type="AlphaFoldDB" id="D7UXE6"/>
<dbReference type="PRINTS" id="PR00723">
    <property type="entry name" value="SUBTILISIN"/>
</dbReference>
<dbReference type="InterPro" id="IPR050131">
    <property type="entry name" value="Peptidase_S8_subtilisin-like"/>
</dbReference>
<evidence type="ECO:0000256" key="5">
    <source>
        <dbReference type="PROSITE-ProRule" id="PRU01240"/>
    </source>
</evidence>
<evidence type="ECO:0000313" key="10">
    <source>
        <dbReference type="Proteomes" id="UP000010119"/>
    </source>
</evidence>
<feature type="domain" description="Bacterial Ig" evidence="8">
    <location>
        <begin position="799"/>
        <end position="880"/>
    </location>
</feature>
<dbReference type="InterPro" id="IPR015500">
    <property type="entry name" value="Peptidase_S8_subtilisin-rel"/>
</dbReference>
<feature type="domain" description="Bacterial Ig" evidence="8">
    <location>
        <begin position="883"/>
        <end position="959"/>
    </location>
</feature>
<protein>
    <submittedName>
        <fullName evidence="9">Peptidase, S8/S53 family</fullName>
        <ecNumber evidence="9">3.4.21.-</ecNumber>
    </submittedName>
</protein>
<name>D7UXE6_LISGR</name>
<comment type="caution">
    <text evidence="9">The sequence shown here is derived from an EMBL/GenBank/DDBJ whole genome shotgun (WGS) entry which is preliminary data.</text>
</comment>
<dbReference type="STRING" id="525367.HMPREF0556_10907"/>
<evidence type="ECO:0000256" key="6">
    <source>
        <dbReference type="SAM" id="SignalP"/>
    </source>
</evidence>
<feature type="active site" description="Charge relay system" evidence="5">
    <location>
        <position position="631"/>
    </location>
</feature>
<dbReference type="EC" id="3.4.21.-" evidence="9"/>
<dbReference type="PANTHER" id="PTHR43806">
    <property type="entry name" value="PEPTIDASE S8"/>
    <property type="match status" value="1"/>
</dbReference>
<feature type="domain" description="Peptidase S8/S53" evidence="7">
    <location>
        <begin position="435"/>
        <end position="665"/>
    </location>
</feature>
<dbReference type="Pfam" id="PF00082">
    <property type="entry name" value="Peptidase_S8"/>
    <property type="match status" value="1"/>
</dbReference>
<dbReference type="HOGENOM" id="CLU_323576_0_0_9"/>
<dbReference type="PANTHER" id="PTHR43806:SF11">
    <property type="entry name" value="CEREVISIN-RELATED"/>
    <property type="match status" value="1"/>
</dbReference>
<dbReference type="Gene3D" id="3.40.50.200">
    <property type="entry name" value="Peptidase S8/S53 domain"/>
    <property type="match status" value="1"/>
</dbReference>
<evidence type="ECO:0000256" key="1">
    <source>
        <dbReference type="ARBA" id="ARBA00011073"/>
    </source>
</evidence>
<dbReference type="Pfam" id="PF17936">
    <property type="entry name" value="Big_6"/>
    <property type="match status" value="3"/>
</dbReference>
<dbReference type="Proteomes" id="UP000010119">
    <property type="component" value="Unassembled WGS sequence"/>
</dbReference>
<dbReference type="InterPro" id="IPR041498">
    <property type="entry name" value="Big_6"/>
</dbReference>
<gene>
    <name evidence="9" type="primary">wprA</name>
    <name evidence="9" type="ORF">HMPREF0556_10907</name>
</gene>
<dbReference type="GO" id="GO:0004252">
    <property type="term" value="F:serine-type endopeptidase activity"/>
    <property type="evidence" value="ECO:0007669"/>
    <property type="project" value="UniProtKB-UniRule"/>
</dbReference>
<keyword evidence="4 5" id="KW-0720">Serine protease</keyword>
<comment type="similarity">
    <text evidence="1 5">Belongs to the peptidase S8 family.</text>
</comment>